<accession>A0A382LU03</accession>
<organism evidence="2">
    <name type="scientific">marine metagenome</name>
    <dbReference type="NCBI Taxonomy" id="408172"/>
    <lineage>
        <taxon>unclassified sequences</taxon>
        <taxon>metagenomes</taxon>
        <taxon>ecological metagenomes</taxon>
    </lineage>
</organism>
<keyword evidence="1" id="KW-1133">Transmembrane helix</keyword>
<feature type="transmembrane region" description="Helical" evidence="1">
    <location>
        <begin position="6"/>
        <end position="25"/>
    </location>
</feature>
<name>A0A382LU03_9ZZZZ</name>
<feature type="transmembrane region" description="Helical" evidence="1">
    <location>
        <begin position="167"/>
        <end position="189"/>
    </location>
</feature>
<dbReference type="InterPro" id="IPR007272">
    <property type="entry name" value="Sulf_transp_TsuA/YedE"/>
</dbReference>
<keyword evidence="1" id="KW-0472">Membrane</keyword>
<evidence type="ECO:0000256" key="1">
    <source>
        <dbReference type="SAM" id="Phobius"/>
    </source>
</evidence>
<dbReference type="Pfam" id="PF04143">
    <property type="entry name" value="Sulf_transp"/>
    <property type="match status" value="1"/>
</dbReference>
<dbReference type="AlphaFoldDB" id="A0A382LU03"/>
<proteinExistence type="predicted"/>
<feature type="transmembrane region" description="Helical" evidence="1">
    <location>
        <begin position="85"/>
        <end position="106"/>
    </location>
</feature>
<dbReference type="EMBL" id="UINC01089266">
    <property type="protein sequence ID" value="SVC40214.1"/>
    <property type="molecule type" value="Genomic_DNA"/>
</dbReference>
<feature type="transmembrane region" description="Helical" evidence="1">
    <location>
        <begin position="46"/>
        <end position="65"/>
    </location>
</feature>
<gene>
    <name evidence="2" type="ORF">METZ01_LOCUS293068</name>
</gene>
<feature type="non-terminal residue" evidence="2">
    <location>
        <position position="191"/>
    </location>
</feature>
<keyword evidence="1" id="KW-0812">Transmembrane</keyword>
<reference evidence="2" key="1">
    <citation type="submission" date="2018-05" db="EMBL/GenBank/DDBJ databases">
        <authorList>
            <person name="Lanie J.A."/>
            <person name="Ng W.-L."/>
            <person name="Kazmierczak K.M."/>
            <person name="Andrzejewski T.M."/>
            <person name="Davidsen T.M."/>
            <person name="Wayne K.J."/>
            <person name="Tettelin H."/>
            <person name="Glass J.I."/>
            <person name="Rusch D."/>
            <person name="Podicherti R."/>
            <person name="Tsui H.-C.T."/>
            <person name="Winkler M.E."/>
        </authorList>
    </citation>
    <scope>NUCLEOTIDE SEQUENCE</scope>
</reference>
<sequence>MEEWSVAHKVALWGFLGAVVFGVVGNRTQFCTMGAISDWINMGSLARFRSWLLAMGVALLAAQAMQAADWIDLSASMYLSSRLGLAGHIVGGFLFGVGMTLGAGCGQRTLVRVGGGNLKSLVVLLILGLTAYMTLRGLLAVVRIEVIEPLSIDVAKYGLAEQSLGTLMAWAIGADAGTTSIVVSLLIGLGL</sequence>
<feature type="transmembrane region" description="Helical" evidence="1">
    <location>
        <begin position="118"/>
        <end position="135"/>
    </location>
</feature>
<protein>
    <submittedName>
        <fullName evidence="2">Uncharacterized protein</fullName>
    </submittedName>
</protein>
<evidence type="ECO:0000313" key="2">
    <source>
        <dbReference type="EMBL" id="SVC40214.1"/>
    </source>
</evidence>